<dbReference type="Gene3D" id="1.20.1250.20">
    <property type="entry name" value="MFS general substrate transporter like domains"/>
    <property type="match status" value="2"/>
</dbReference>
<dbReference type="PROSITE" id="PS00216">
    <property type="entry name" value="SUGAR_TRANSPORT_1"/>
    <property type="match status" value="1"/>
</dbReference>
<comment type="subcellular location">
    <subcellularLocation>
        <location evidence="1">Membrane</location>
        <topology evidence="1">Multi-pass membrane protein</topology>
    </subcellularLocation>
</comment>
<dbReference type="AlphaFoldDB" id="A0AAD5KMD6"/>
<evidence type="ECO:0000256" key="1">
    <source>
        <dbReference type="ARBA" id="ARBA00004141"/>
    </source>
</evidence>
<dbReference type="Proteomes" id="UP001209540">
    <property type="component" value="Unassembled WGS sequence"/>
</dbReference>
<dbReference type="PANTHER" id="PTHR48022:SF2">
    <property type="entry name" value="PLASTIDIC GLUCOSE TRANSPORTER 4"/>
    <property type="match status" value="1"/>
</dbReference>
<feature type="transmembrane region" description="Helical" evidence="7">
    <location>
        <begin position="46"/>
        <end position="64"/>
    </location>
</feature>
<feature type="transmembrane region" description="Helical" evidence="7">
    <location>
        <begin position="105"/>
        <end position="123"/>
    </location>
</feature>
<evidence type="ECO:0000313" key="10">
    <source>
        <dbReference type="Proteomes" id="UP001209540"/>
    </source>
</evidence>
<protein>
    <submittedName>
        <fullName evidence="9">General substrate transporter</fullName>
    </submittedName>
</protein>
<reference evidence="9" key="1">
    <citation type="journal article" date="2022" name="IScience">
        <title>Evolution of zygomycete secretomes and the origins of terrestrial fungal ecologies.</title>
        <authorList>
            <person name="Chang Y."/>
            <person name="Wang Y."/>
            <person name="Mondo S."/>
            <person name="Ahrendt S."/>
            <person name="Andreopoulos W."/>
            <person name="Barry K."/>
            <person name="Beard J."/>
            <person name="Benny G.L."/>
            <person name="Blankenship S."/>
            <person name="Bonito G."/>
            <person name="Cuomo C."/>
            <person name="Desiro A."/>
            <person name="Gervers K.A."/>
            <person name="Hundley H."/>
            <person name="Kuo A."/>
            <person name="LaButti K."/>
            <person name="Lang B.F."/>
            <person name="Lipzen A."/>
            <person name="O'Donnell K."/>
            <person name="Pangilinan J."/>
            <person name="Reynolds N."/>
            <person name="Sandor L."/>
            <person name="Smith M.E."/>
            <person name="Tsang A."/>
            <person name="Grigoriev I.V."/>
            <person name="Stajich J.E."/>
            <person name="Spatafora J.W."/>
        </authorList>
    </citation>
    <scope>NUCLEOTIDE SEQUENCE</scope>
    <source>
        <strain evidence="9">RSA 2281</strain>
    </source>
</reference>
<evidence type="ECO:0000313" key="9">
    <source>
        <dbReference type="EMBL" id="KAI9271483.1"/>
    </source>
</evidence>
<keyword evidence="6 7" id="KW-0472">Membrane</keyword>
<feature type="transmembrane region" description="Helical" evidence="7">
    <location>
        <begin position="250"/>
        <end position="272"/>
    </location>
</feature>
<feature type="transmembrane region" description="Helical" evidence="7">
    <location>
        <begin position="135"/>
        <end position="156"/>
    </location>
</feature>
<keyword evidence="5 7" id="KW-1133">Transmembrane helix</keyword>
<proteinExistence type="inferred from homology"/>
<evidence type="ECO:0000256" key="3">
    <source>
        <dbReference type="ARBA" id="ARBA00022448"/>
    </source>
</evidence>
<dbReference type="EMBL" id="JAIXMP010000006">
    <property type="protein sequence ID" value="KAI9271483.1"/>
    <property type="molecule type" value="Genomic_DNA"/>
</dbReference>
<comment type="caution">
    <text evidence="9">The sequence shown here is derived from an EMBL/GenBank/DDBJ whole genome shotgun (WGS) entry which is preliminary data.</text>
</comment>
<accession>A0AAD5KMD6</accession>
<dbReference type="PANTHER" id="PTHR48022">
    <property type="entry name" value="PLASTIDIC GLUCOSE TRANSPORTER 4"/>
    <property type="match status" value="1"/>
</dbReference>
<feature type="transmembrane region" description="Helical" evidence="7">
    <location>
        <begin position="292"/>
        <end position="315"/>
    </location>
</feature>
<dbReference type="InterPro" id="IPR003663">
    <property type="entry name" value="Sugar/inositol_transpt"/>
</dbReference>
<feature type="transmembrane region" description="Helical" evidence="7">
    <location>
        <begin position="16"/>
        <end position="34"/>
    </location>
</feature>
<dbReference type="InterPro" id="IPR036259">
    <property type="entry name" value="MFS_trans_sf"/>
</dbReference>
<reference evidence="9" key="2">
    <citation type="submission" date="2023-02" db="EMBL/GenBank/DDBJ databases">
        <authorList>
            <consortium name="DOE Joint Genome Institute"/>
            <person name="Mondo S.J."/>
            <person name="Chang Y."/>
            <person name="Wang Y."/>
            <person name="Ahrendt S."/>
            <person name="Andreopoulos W."/>
            <person name="Barry K."/>
            <person name="Beard J."/>
            <person name="Benny G.L."/>
            <person name="Blankenship S."/>
            <person name="Bonito G."/>
            <person name="Cuomo C."/>
            <person name="Desiro A."/>
            <person name="Gervers K.A."/>
            <person name="Hundley H."/>
            <person name="Kuo A."/>
            <person name="LaButti K."/>
            <person name="Lang B.F."/>
            <person name="Lipzen A."/>
            <person name="O'Donnell K."/>
            <person name="Pangilinan J."/>
            <person name="Reynolds N."/>
            <person name="Sandor L."/>
            <person name="Smith M.W."/>
            <person name="Tsang A."/>
            <person name="Grigoriev I.V."/>
            <person name="Stajich J.E."/>
            <person name="Spatafora J.W."/>
        </authorList>
    </citation>
    <scope>NUCLEOTIDE SEQUENCE</scope>
    <source>
        <strain evidence="9">RSA 2281</strain>
    </source>
</reference>
<dbReference type="PROSITE" id="PS50850">
    <property type="entry name" value="MFS"/>
    <property type="match status" value="1"/>
</dbReference>
<evidence type="ECO:0000256" key="2">
    <source>
        <dbReference type="ARBA" id="ARBA00010992"/>
    </source>
</evidence>
<feature type="transmembrane region" description="Helical" evidence="7">
    <location>
        <begin position="327"/>
        <end position="346"/>
    </location>
</feature>
<evidence type="ECO:0000256" key="4">
    <source>
        <dbReference type="ARBA" id="ARBA00022692"/>
    </source>
</evidence>
<dbReference type="GO" id="GO:0016020">
    <property type="term" value="C:membrane"/>
    <property type="evidence" value="ECO:0007669"/>
    <property type="project" value="UniProtKB-SubCell"/>
</dbReference>
<feature type="domain" description="Major facilitator superfamily (MFS) profile" evidence="8">
    <location>
        <begin position="1"/>
        <end position="380"/>
    </location>
</feature>
<dbReference type="GO" id="GO:0005351">
    <property type="term" value="F:carbohydrate:proton symporter activity"/>
    <property type="evidence" value="ECO:0007669"/>
    <property type="project" value="TreeGrafter"/>
</dbReference>
<dbReference type="Pfam" id="PF00083">
    <property type="entry name" value="Sugar_tr"/>
    <property type="match status" value="1"/>
</dbReference>
<feature type="transmembrane region" description="Helical" evidence="7">
    <location>
        <begin position="70"/>
        <end position="93"/>
    </location>
</feature>
<keyword evidence="10" id="KW-1185">Reference proteome</keyword>
<dbReference type="SUPFAM" id="SSF103473">
    <property type="entry name" value="MFS general substrate transporter"/>
    <property type="match status" value="1"/>
</dbReference>
<dbReference type="PRINTS" id="PR00171">
    <property type="entry name" value="SUGRTRNSPORT"/>
</dbReference>
<dbReference type="InterPro" id="IPR050360">
    <property type="entry name" value="MFS_Sugar_Transporters"/>
</dbReference>
<gene>
    <name evidence="9" type="ORF">BDA99DRAFT_477486</name>
</gene>
<dbReference type="InterPro" id="IPR005829">
    <property type="entry name" value="Sugar_transporter_CS"/>
</dbReference>
<keyword evidence="4 7" id="KW-0812">Transmembrane</keyword>
<name>A0AAD5KMD6_9FUNG</name>
<evidence type="ECO:0000256" key="5">
    <source>
        <dbReference type="ARBA" id="ARBA00022989"/>
    </source>
</evidence>
<feature type="transmembrane region" description="Helical" evidence="7">
    <location>
        <begin position="187"/>
        <end position="208"/>
    </location>
</feature>
<evidence type="ECO:0000259" key="8">
    <source>
        <dbReference type="PROSITE" id="PS50850"/>
    </source>
</evidence>
<comment type="similarity">
    <text evidence="2">Belongs to the major facilitator superfamily. Sugar transporter (TC 2.A.1.1) family.</text>
</comment>
<evidence type="ECO:0000256" key="7">
    <source>
        <dbReference type="SAM" id="Phobius"/>
    </source>
</evidence>
<organism evidence="9 10">
    <name type="scientific">Phascolomyces articulosus</name>
    <dbReference type="NCBI Taxonomy" id="60185"/>
    <lineage>
        <taxon>Eukaryota</taxon>
        <taxon>Fungi</taxon>
        <taxon>Fungi incertae sedis</taxon>
        <taxon>Mucoromycota</taxon>
        <taxon>Mucoromycotina</taxon>
        <taxon>Mucoromycetes</taxon>
        <taxon>Mucorales</taxon>
        <taxon>Lichtheimiaceae</taxon>
        <taxon>Phascolomyces</taxon>
    </lineage>
</organism>
<feature type="transmembrane region" description="Helical" evidence="7">
    <location>
        <begin position="228"/>
        <end position="245"/>
    </location>
</feature>
<evidence type="ECO:0000256" key="6">
    <source>
        <dbReference type="ARBA" id="ARBA00023136"/>
    </source>
</evidence>
<feature type="transmembrane region" description="Helical" evidence="7">
    <location>
        <begin position="352"/>
        <end position="376"/>
    </location>
</feature>
<sequence>MADFQRTFSVVGSPNGSILVSVPLAAAVFGSILSGPIADRIGRRNYFFVAAVIQVIGSLVQITATSFSTLLLGRIIAFSAIGVFSMLVPLCKFEISRPEHRGRLIAFYQLGVTFGFCVAFWVAYGTSHLSTDLSWRFPIGLQILPPFLLFIGLFALPESPRWLIYCGRATEGLATLKSIENNRQRTLLGIGMHMLTQLTGINVLLFYLPHTLLSTGITEVNSELLGNGVSGMVNMLATIPVFFFWDRRRILTGASLMMAICMVATATVLGVYSEKNGSESVYIKNVIATYSILTLLCLFIACFALSWGPLGWIYPAEIYPQLIRAKAMGVTSASSYCFNLTISQIAPVLFKYITWGTYVVFGCSCLLIAWIVHAYYPETRGRSLEEIHLIFSGALIDERPGLHHPSTAAEALDRLKIMKDDGIKIPI</sequence>
<keyword evidence="3" id="KW-0813">Transport</keyword>
<dbReference type="InterPro" id="IPR020846">
    <property type="entry name" value="MFS_dom"/>
</dbReference>
<dbReference type="InterPro" id="IPR005828">
    <property type="entry name" value="MFS_sugar_transport-like"/>
</dbReference>